<dbReference type="GO" id="GO:0005615">
    <property type="term" value="C:extracellular space"/>
    <property type="evidence" value="ECO:0007669"/>
    <property type="project" value="InterPro"/>
</dbReference>
<evidence type="ECO:0000259" key="7">
    <source>
        <dbReference type="SMART" id="SM00235"/>
    </source>
</evidence>
<feature type="domain" description="Peptidase metallopeptidase" evidence="7">
    <location>
        <begin position="23"/>
        <end position="165"/>
    </location>
</feature>
<accession>A0A952KFX9</accession>
<gene>
    <name evidence="8" type="ORF">JF625_17000</name>
</gene>
<evidence type="ECO:0000313" key="8">
    <source>
        <dbReference type="EMBL" id="MBW8726830.1"/>
    </source>
</evidence>
<dbReference type="InterPro" id="IPR013858">
    <property type="entry name" value="Peptidase_M10B_C"/>
</dbReference>
<dbReference type="AlphaFoldDB" id="A0A952KFX9"/>
<dbReference type="PROSITE" id="PS00330">
    <property type="entry name" value="HEMOLYSIN_CALCIUM"/>
    <property type="match status" value="5"/>
</dbReference>
<dbReference type="GO" id="GO:0005509">
    <property type="term" value="F:calcium ion binding"/>
    <property type="evidence" value="ECO:0007669"/>
    <property type="project" value="InterPro"/>
</dbReference>
<proteinExistence type="inferred from homology"/>
<dbReference type="SMART" id="SM00235">
    <property type="entry name" value="ZnMc"/>
    <property type="match status" value="1"/>
</dbReference>
<name>A0A952KFX9_9PROT</name>
<comment type="subcellular location">
    <subcellularLocation>
        <location evidence="2">Secreted</location>
    </subcellularLocation>
</comment>
<dbReference type="GO" id="GO:0006508">
    <property type="term" value="P:proteolysis"/>
    <property type="evidence" value="ECO:0007669"/>
    <property type="project" value="InterPro"/>
</dbReference>
<dbReference type="Pfam" id="PF08548">
    <property type="entry name" value="Peptidase_M10_C"/>
    <property type="match status" value="1"/>
</dbReference>
<comment type="cofactor">
    <cofactor evidence="1">
        <name>Ca(2+)</name>
        <dbReference type="ChEBI" id="CHEBI:29108"/>
    </cofactor>
</comment>
<evidence type="ECO:0000256" key="3">
    <source>
        <dbReference type="ARBA" id="ARBA00009490"/>
    </source>
</evidence>
<organism evidence="8 9">
    <name type="scientific">Inquilinus limosus</name>
    <dbReference type="NCBI Taxonomy" id="171674"/>
    <lineage>
        <taxon>Bacteria</taxon>
        <taxon>Pseudomonadati</taxon>
        <taxon>Pseudomonadota</taxon>
        <taxon>Alphaproteobacteria</taxon>
        <taxon>Rhodospirillales</taxon>
        <taxon>Rhodospirillaceae</taxon>
        <taxon>Inquilinus</taxon>
    </lineage>
</organism>
<dbReference type="InterPro" id="IPR001343">
    <property type="entry name" value="Hemolysn_Ca-bd"/>
</dbReference>
<feature type="region of interest" description="Disordered" evidence="6">
    <location>
        <begin position="363"/>
        <end position="446"/>
    </location>
</feature>
<comment type="similarity">
    <text evidence="3">Belongs to the peptidase M10B family.</text>
</comment>
<dbReference type="Proteomes" id="UP000700706">
    <property type="component" value="Unassembled WGS sequence"/>
</dbReference>
<sequence length="643" mass="65593">MAPTNTSLQDYVDYLKTGYWQWSQGRDYKLPDLDVAIDLRGLEDNPAQLAAARLAMQQWSAVVPVTFREVTDGAEIIFENIAPGAFFTQASKLLNIGQTFWGGNFQPGGYGFQAFLHEIGHALGLGHGGPYNTGGYYWTDAIFTKDVWPYSVMSYFSGEDAGFGSSAYATSPMGADIAAILQKYLPRGTVVAMNTGDDIYGFGGREGFRFGPDGLASNAGFAIHDTGGHDVLDLSGSLYGCRIDVRPGAFSSVNARGYNIYIYPGADPSPIEEVRGSNSDDRITGSAGANTLLGHGGDDVLRGEAGGDRLDGGAGLDQASYETSATGVEIDLRGGTATGGDAAGDVLSGIEIVVGSRHADRLTGNDERNALHGGDGDDTLIDGGGNDRLVGGAGRDRIEGGAGNDSIDAGAGDDTLAGGAEHDAISGGDGADTIDGGDGSDVLDGGAGADTLRGGAGIDTASYATAPTGVAVDLSAGRGTTGHAAGDRLEGIERILGSVHNDTLTGDAGANALTGDNGNDALCGNAGADTLVGGGHGDRFIYAAAGDSTVAAAGRDTIVDFWSGEGDRIDLRLIDADGNAANGDTAFILGTGGFTGAGAEIRVVQTATLRVFLVQADIDGNRIPDFAILVSIVQDLGAGEFLL</sequence>
<dbReference type="SUPFAM" id="SSF51120">
    <property type="entry name" value="beta-Roll"/>
    <property type="match status" value="4"/>
</dbReference>
<evidence type="ECO:0000256" key="5">
    <source>
        <dbReference type="ARBA" id="ARBA00022737"/>
    </source>
</evidence>
<reference evidence="8" key="1">
    <citation type="submission" date="2020-06" db="EMBL/GenBank/DDBJ databases">
        <title>Stable isotope informed genome-resolved metagenomics uncovers potential trophic interactions in rhizosphere soil.</title>
        <authorList>
            <person name="Starr E.P."/>
            <person name="Shi S."/>
            <person name="Blazewicz S.J."/>
            <person name="Koch B.J."/>
            <person name="Probst A.J."/>
            <person name="Hungate B.A."/>
            <person name="Pett-Ridge J."/>
            <person name="Firestone M.K."/>
            <person name="Banfield J.F."/>
        </authorList>
    </citation>
    <scope>NUCLEOTIDE SEQUENCE</scope>
    <source>
        <strain evidence="8">YM_69_17</strain>
    </source>
</reference>
<dbReference type="Gene3D" id="2.150.10.10">
    <property type="entry name" value="Serralysin-like metalloprotease, C-terminal"/>
    <property type="match status" value="4"/>
</dbReference>
<dbReference type="InterPro" id="IPR011049">
    <property type="entry name" value="Serralysin-like_metalloprot_C"/>
</dbReference>
<dbReference type="EMBL" id="JAEKLZ010000237">
    <property type="protein sequence ID" value="MBW8726830.1"/>
    <property type="molecule type" value="Genomic_DNA"/>
</dbReference>
<dbReference type="PRINTS" id="PR00313">
    <property type="entry name" value="CABNDNGRPT"/>
</dbReference>
<evidence type="ECO:0000256" key="6">
    <source>
        <dbReference type="SAM" id="MobiDB-lite"/>
    </source>
</evidence>
<evidence type="ECO:0000313" key="9">
    <source>
        <dbReference type="Proteomes" id="UP000700706"/>
    </source>
</evidence>
<dbReference type="GO" id="GO:0008270">
    <property type="term" value="F:zinc ion binding"/>
    <property type="evidence" value="ECO:0007669"/>
    <property type="project" value="InterPro"/>
</dbReference>
<dbReference type="Gene3D" id="3.40.390.10">
    <property type="entry name" value="Collagenase (Catalytic Domain)"/>
    <property type="match status" value="1"/>
</dbReference>
<evidence type="ECO:0000256" key="2">
    <source>
        <dbReference type="ARBA" id="ARBA00004613"/>
    </source>
</evidence>
<keyword evidence="4" id="KW-0964">Secreted</keyword>
<evidence type="ECO:0000256" key="4">
    <source>
        <dbReference type="ARBA" id="ARBA00022525"/>
    </source>
</evidence>
<dbReference type="SUPFAM" id="SSF55486">
    <property type="entry name" value="Metalloproteases ('zincins'), catalytic domain"/>
    <property type="match status" value="1"/>
</dbReference>
<feature type="compositionally biased region" description="Low complexity" evidence="6">
    <location>
        <begin position="408"/>
        <end position="419"/>
    </location>
</feature>
<dbReference type="PANTHER" id="PTHR38340">
    <property type="entry name" value="S-LAYER PROTEIN"/>
    <property type="match status" value="1"/>
</dbReference>
<dbReference type="PANTHER" id="PTHR38340:SF1">
    <property type="entry name" value="S-LAYER PROTEIN"/>
    <property type="match status" value="1"/>
</dbReference>
<dbReference type="GO" id="GO:0008237">
    <property type="term" value="F:metallopeptidase activity"/>
    <property type="evidence" value="ECO:0007669"/>
    <property type="project" value="InterPro"/>
</dbReference>
<comment type="caution">
    <text evidence="8">The sequence shown here is derived from an EMBL/GenBank/DDBJ whole genome shotgun (WGS) entry which is preliminary data.</text>
</comment>
<dbReference type="InterPro" id="IPR050557">
    <property type="entry name" value="RTX_toxin/Mannuronan_C5-epim"/>
</dbReference>
<protein>
    <submittedName>
        <fullName evidence="8">M10 family metallopeptidase C-terminal domain-containing protein</fullName>
    </submittedName>
</protein>
<dbReference type="InterPro" id="IPR006026">
    <property type="entry name" value="Peptidase_Metallo"/>
</dbReference>
<evidence type="ECO:0000256" key="1">
    <source>
        <dbReference type="ARBA" id="ARBA00001913"/>
    </source>
</evidence>
<dbReference type="InterPro" id="IPR024079">
    <property type="entry name" value="MetalloPept_cat_dom_sf"/>
</dbReference>
<dbReference type="InterPro" id="IPR018511">
    <property type="entry name" value="Hemolysin-typ_Ca-bd_CS"/>
</dbReference>
<dbReference type="Pfam" id="PF00353">
    <property type="entry name" value="HemolysinCabind"/>
    <property type="match status" value="5"/>
</dbReference>
<keyword evidence="5" id="KW-0677">Repeat</keyword>